<sequence length="461" mass="48894">MKMQLAALLPLLGTAVAHSWPERTTRLAPNGTMVGPSGVERNQQHKPLVEDSVVWLLPPNGPAKVLHPDHKIVRPDQRALTSQSYSENFLMLSVAPGDFVAISYKENGHVTQGDIGPLKPINRGTIYLYGTTENDLTNTNLVDVHLAWTADGTGGDGKGRLLASRHFDDGECHEPIPANGDQEGIITHRMNRHKANGDEVLTSLVCQSDLQIPFDAPIGSPYTVIWVWDWPTMSQAGVAVPPASYYSNVSTSGEPHVTELQYYTGVVDFNVVDPCDASLGELKGPGCGVKGGQVKNVVKFVKQGRPSKAGIRAQMMKAFMVDVPQAGNNAASATADPADIPMAALIGIERPPHPLDAKFLAPANPSSPENPSAPETPDAPETTASPAPTAAPNVPGVPELGNVLIVTVTVPASTVTVTETRTASEARALPTGALGTGSPAQPQTTPRVRGRSGQRYFPRNL</sequence>
<feature type="region of interest" description="Disordered" evidence="1">
    <location>
        <begin position="354"/>
        <end position="395"/>
    </location>
</feature>
<protein>
    <recommendedName>
        <fullName evidence="3">DUF7492 domain-containing protein</fullName>
    </recommendedName>
</protein>
<dbReference type="Proteomes" id="UP001172155">
    <property type="component" value="Unassembled WGS sequence"/>
</dbReference>
<reference evidence="4" key="1">
    <citation type="submission" date="2023-06" db="EMBL/GenBank/DDBJ databases">
        <title>Genome-scale phylogeny and comparative genomics of the fungal order Sordariales.</title>
        <authorList>
            <consortium name="Lawrence Berkeley National Laboratory"/>
            <person name="Hensen N."/>
            <person name="Bonometti L."/>
            <person name="Westerberg I."/>
            <person name="Brannstrom I.O."/>
            <person name="Guillou S."/>
            <person name="Cros-Aarteil S."/>
            <person name="Calhoun S."/>
            <person name="Haridas S."/>
            <person name="Kuo A."/>
            <person name="Mondo S."/>
            <person name="Pangilinan J."/>
            <person name="Riley R."/>
            <person name="LaButti K."/>
            <person name="Andreopoulos B."/>
            <person name="Lipzen A."/>
            <person name="Chen C."/>
            <person name="Yanf M."/>
            <person name="Daum C."/>
            <person name="Ng V."/>
            <person name="Clum A."/>
            <person name="Steindorff A."/>
            <person name="Ohm R."/>
            <person name="Martin F."/>
            <person name="Silar P."/>
            <person name="Natvig D."/>
            <person name="Lalanne C."/>
            <person name="Gautier V."/>
            <person name="Ament-velasquez S.L."/>
            <person name="Kruys A."/>
            <person name="Hutchinson M.I."/>
            <person name="Powell A.J."/>
            <person name="Barry K."/>
            <person name="Miller A.N."/>
            <person name="Grigoriev I.V."/>
            <person name="Debuchy R."/>
            <person name="Gladieux P."/>
            <person name="Thoren M.H."/>
            <person name="Johannesson H."/>
        </authorList>
    </citation>
    <scope>NUCLEOTIDE SEQUENCE</scope>
    <source>
        <strain evidence="4">SMH3187-1</strain>
    </source>
</reference>
<gene>
    <name evidence="4" type="ORF">B0T18DRAFT_435839</name>
</gene>
<keyword evidence="5" id="KW-1185">Reference proteome</keyword>
<evidence type="ECO:0000256" key="1">
    <source>
        <dbReference type="SAM" id="MobiDB-lite"/>
    </source>
</evidence>
<feature type="region of interest" description="Disordered" evidence="1">
    <location>
        <begin position="419"/>
        <end position="461"/>
    </location>
</feature>
<dbReference type="EMBL" id="JAUKUD010000002">
    <property type="protein sequence ID" value="KAK0751515.1"/>
    <property type="molecule type" value="Genomic_DNA"/>
</dbReference>
<feature type="compositionally biased region" description="Low complexity" evidence="1">
    <location>
        <begin position="361"/>
        <end position="392"/>
    </location>
</feature>
<comment type="caution">
    <text evidence="4">The sequence shown here is derived from an EMBL/GenBank/DDBJ whole genome shotgun (WGS) entry which is preliminary data.</text>
</comment>
<feature type="signal peptide" evidence="2">
    <location>
        <begin position="1"/>
        <end position="17"/>
    </location>
</feature>
<accession>A0AA40KA32</accession>
<dbReference type="Pfam" id="PF24320">
    <property type="entry name" value="DUF7492"/>
    <property type="match status" value="1"/>
</dbReference>
<proteinExistence type="predicted"/>
<evidence type="ECO:0000259" key="3">
    <source>
        <dbReference type="Pfam" id="PF24320"/>
    </source>
</evidence>
<evidence type="ECO:0000313" key="4">
    <source>
        <dbReference type="EMBL" id="KAK0751515.1"/>
    </source>
</evidence>
<dbReference type="AlphaFoldDB" id="A0AA40KA32"/>
<evidence type="ECO:0000256" key="2">
    <source>
        <dbReference type="SAM" id="SignalP"/>
    </source>
</evidence>
<keyword evidence="2" id="KW-0732">Signal</keyword>
<organism evidence="4 5">
    <name type="scientific">Schizothecium vesticola</name>
    <dbReference type="NCBI Taxonomy" id="314040"/>
    <lineage>
        <taxon>Eukaryota</taxon>
        <taxon>Fungi</taxon>
        <taxon>Dikarya</taxon>
        <taxon>Ascomycota</taxon>
        <taxon>Pezizomycotina</taxon>
        <taxon>Sordariomycetes</taxon>
        <taxon>Sordariomycetidae</taxon>
        <taxon>Sordariales</taxon>
        <taxon>Schizotheciaceae</taxon>
        <taxon>Schizothecium</taxon>
    </lineage>
</organism>
<feature type="domain" description="DUF7492" evidence="3">
    <location>
        <begin position="16"/>
        <end position="241"/>
    </location>
</feature>
<feature type="chain" id="PRO_5041204979" description="DUF7492 domain-containing protein" evidence="2">
    <location>
        <begin position="18"/>
        <end position="461"/>
    </location>
</feature>
<evidence type="ECO:0000313" key="5">
    <source>
        <dbReference type="Proteomes" id="UP001172155"/>
    </source>
</evidence>
<dbReference type="InterPro" id="IPR055915">
    <property type="entry name" value="DUF7492"/>
</dbReference>
<name>A0AA40KA32_9PEZI</name>